<evidence type="ECO:0000313" key="6">
    <source>
        <dbReference type="Proteomes" id="UP000050514"/>
    </source>
</evidence>
<dbReference type="PANTHER" id="PTHR48078">
    <property type="entry name" value="THREONINE DEHYDRATASE, MITOCHONDRIAL-RELATED"/>
    <property type="match status" value="1"/>
</dbReference>
<dbReference type="STRING" id="360411.AC812_14300"/>
<dbReference type="Pfam" id="PF00291">
    <property type="entry name" value="PALP"/>
    <property type="match status" value="1"/>
</dbReference>
<dbReference type="GO" id="GO:0004794">
    <property type="term" value="F:threonine deaminase activity"/>
    <property type="evidence" value="ECO:0007669"/>
    <property type="project" value="TreeGrafter"/>
</dbReference>
<protein>
    <recommendedName>
        <fullName evidence="4">Tryptophan synthase beta chain-like PALP domain-containing protein</fullName>
    </recommendedName>
</protein>
<organism evidence="5 6">
    <name type="scientific">Bellilinea caldifistulae</name>
    <dbReference type="NCBI Taxonomy" id="360411"/>
    <lineage>
        <taxon>Bacteria</taxon>
        <taxon>Bacillati</taxon>
        <taxon>Chloroflexota</taxon>
        <taxon>Anaerolineae</taxon>
        <taxon>Anaerolineales</taxon>
        <taxon>Anaerolineaceae</taxon>
        <taxon>Bellilinea</taxon>
    </lineage>
</organism>
<proteinExistence type="predicted"/>
<dbReference type="PANTHER" id="PTHR48078:SF6">
    <property type="entry name" value="L-THREONINE DEHYDRATASE CATABOLIC TDCB"/>
    <property type="match status" value="1"/>
</dbReference>
<dbReference type="PATRIC" id="fig|360411.5.peg.2560"/>
<dbReference type="AlphaFoldDB" id="A0A0P6XGD9"/>
<comment type="cofactor">
    <cofactor evidence="1">
        <name>pyridoxal 5'-phosphate</name>
        <dbReference type="ChEBI" id="CHEBI:597326"/>
    </cofactor>
</comment>
<dbReference type="InterPro" id="IPR050147">
    <property type="entry name" value="Ser/Thr_Dehydratase"/>
</dbReference>
<dbReference type="Gene3D" id="3.40.50.1100">
    <property type="match status" value="2"/>
</dbReference>
<dbReference type="EMBL" id="LGHJ01000019">
    <property type="protein sequence ID" value="KPL73939.1"/>
    <property type="molecule type" value="Genomic_DNA"/>
</dbReference>
<keyword evidence="6" id="KW-1185">Reference proteome</keyword>
<dbReference type="OrthoDB" id="9778118at2"/>
<dbReference type="InterPro" id="IPR036052">
    <property type="entry name" value="TrpB-like_PALP_sf"/>
</dbReference>
<evidence type="ECO:0000256" key="1">
    <source>
        <dbReference type="ARBA" id="ARBA00001933"/>
    </source>
</evidence>
<dbReference type="SUPFAM" id="SSF53686">
    <property type="entry name" value="Tryptophan synthase beta subunit-like PLP-dependent enzymes"/>
    <property type="match status" value="1"/>
</dbReference>
<gene>
    <name evidence="5" type="ORF">AC812_14300</name>
</gene>
<feature type="domain" description="Tryptophan synthase beta chain-like PALP" evidence="4">
    <location>
        <begin position="65"/>
        <end position="358"/>
    </location>
</feature>
<dbReference type="GO" id="GO:0003941">
    <property type="term" value="F:L-serine ammonia-lyase activity"/>
    <property type="evidence" value="ECO:0007669"/>
    <property type="project" value="TreeGrafter"/>
</dbReference>
<evidence type="ECO:0000313" key="5">
    <source>
        <dbReference type="EMBL" id="KPL73939.1"/>
    </source>
</evidence>
<evidence type="ECO:0000259" key="4">
    <source>
        <dbReference type="Pfam" id="PF00291"/>
    </source>
</evidence>
<comment type="caution">
    <text evidence="5">The sequence shown here is derived from an EMBL/GenBank/DDBJ whole genome shotgun (WGS) entry which is preliminary data.</text>
</comment>
<evidence type="ECO:0000256" key="2">
    <source>
        <dbReference type="ARBA" id="ARBA00022898"/>
    </source>
</evidence>
<name>A0A0P6XGD9_9CHLR</name>
<accession>A0A0P6XGD9</accession>
<dbReference type="CDD" id="cd00350">
    <property type="entry name" value="rubredoxin_like"/>
    <property type="match status" value="1"/>
</dbReference>
<evidence type="ECO:0000256" key="3">
    <source>
        <dbReference type="ARBA" id="ARBA00023239"/>
    </source>
</evidence>
<dbReference type="InterPro" id="IPR001926">
    <property type="entry name" value="TrpB-like_PALP"/>
</dbReference>
<dbReference type="Proteomes" id="UP000050514">
    <property type="component" value="Unassembled WGS sequence"/>
</dbReference>
<keyword evidence="2" id="KW-0663">Pyridoxal phosphate</keyword>
<keyword evidence="3" id="KW-0456">Lyase</keyword>
<reference evidence="5 6" key="1">
    <citation type="submission" date="2015-07" db="EMBL/GenBank/DDBJ databases">
        <title>Draft genome of Bellilinea caldifistulae DSM 17877.</title>
        <authorList>
            <person name="Hemp J."/>
            <person name="Ward L.M."/>
            <person name="Pace L.A."/>
            <person name="Fischer W.W."/>
        </authorList>
    </citation>
    <scope>NUCLEOTIDE SEQUENCE [LARGE SCALE GENOMIC DNA]</scope>
    <source>
        <strain evidence="5 6">GOMI-1</strain>
    </source>
</reference>
<dbReference type="GO" id="GO:0006567">
    <property type="term" value="P:L-threonine catabolic process"/>
    <property type="evidence" value="ECO:0007669"/>
    <property type="project" value="TreeGrafter"/>
</dbReference>
<dbReference type="GO" id="GO:0006565">
    <property type="term" value="P:L-serine catabolic process"/>
    <property type="evidence" value="ECO:0007669"/>
    <property type="project" value="TreeGrafter"/>
</dbReference>
<dbReference type="RefSeq" id="WP_061917785.1">
    <property type="nucleotide sequence ID" value="NZ_DF967971.1"/>
</dbReference>
<sequence>MARIQCVVCGKPYPDEGVPFRCPECGGVYDYDDVPHFSLDELQHHLPGYWRYRAFFDLVEGAPVVTLGEGNTPLLWEVIADQPVGLKMESLNPSGSYKDRGSAVLVSQLLGRGVNEAVEDSSGNAGASFAAYAARAGLKCRIYVPESASGPKRRQIEWYGAQLIPVPGPRSEAARAVLREAEKGVPYASHAYLPFGLMGIATIAYEIWEQMGRSVPASLIAPVGHGGLLLGIVRGFSALKKAGWIERVPYYVGVQAAACDPVVRAFQSGLDAMDATGEGDTLAEGVRVRQPVRGKVLIEEIQASGGDFIAIEEEEIYQSYIELGKRGYYVEPTSALVWAAAKKSLSKIPQPVVAVISGNGLKYYPSNQTH</sequence>
<dbReference type="GO" id="GO:0009097">
    <property type="term" value="P:isoleucine biosynthetic process"/>
    <property type="evidence" value="ECO:0007669"/>
    <property type="project" value="TreeGrafter"/>
</dbReference>